<accession>A0A059F0N1</accession>
<proteinExistence type="predicted"/>
<dbReference type="VEuPathDB" id="MicrosporidiaDB:H312_01913"/>
<dbReference type="HOGENOM" id="CLU_144539_0_0_1"/>
<organism evidence="1 2">
    <name type="scientific">Anncaliia algerae PRA339</name>
    <dbReference type="NCBI Taxonomy" id="1288291"/>
    <lineage>
        <taxon>Eukaryota</taxon>
        <taxon>Fungi</taxon>
        <taxon>Fungi incertae sedis</taxon>
        <taxon>Microsporidia</taxon>
        <taxon>Tubulinosematoidea</taxon>
        <taxon>Tubulinosematidae</taxon>
        <taxon>Anncaliia</taxon>
    </lineage>
</organism>
<dbReference type="EMBL" id="KK365168">
    <property type="protein sequence ID" value="KCZ80657.1"/>
    <property type="molecule type" value="Genomic_DNA"/>
</dbReference>
<protein>
    <submittedName>
        <fullName evidence="1">Uncharacterized protein</fullName>
    </submittedName>
</protein>
<reference evidence="1 2" key="2">
    <citation type="submission" date="2014-03" db="EMBL/GenBank/DDBJ databases">
        <title>The Genome Sequence of Anncaliia algerae insect isolate PRA339.</title>
        <authorList>
            <consortium name="The Broad Institute Genome Sequencing Platform"/>
            <consortium name="The Broad Institute Genome Sequencing Center for Infectious Disease"/>
            <person name="Cuomo C."/>
            <person name="Becnel J."/>
            <person name="Sanscrainte N."/>
            <person name="Walker B."/>
            <person name="Young S.K."/>
            <person name="Zeng Q."/>
            <person name="Gargeya S."/>
            <person name="Fitzgerald M."/>
            <person name="Haas B."/>
            <person name="Abouelleil A."/>
            <person name="Alvarado L."/>
            <person name="Arachchi H.M."/>
            <person name="Berlin A.M."/>
            <person name="Chapman S.B."/>
            <person name="Dewar J."/>
            <person name="Goldberg J."/>
            <person name="Griggs A."/>
            <person name="Gujja S."/>
            <person name="Hansen M."/>
            <person name="Howarth C."/>
            <person name="Imamovic A."/>
            <person name="Larimer J."/>
            <person name="McCowan C."/>
            <person name="Murphy C."/>
            <person name="Neiman D."/>
            <person name="Pearson M."/>
            <person name="Priest M."/>
            <person name="Roberts A."/>
            <person name="Saif S."/>
            <person name="Shea T."/>
            <person name="Sisk P."/>
            <person name="Sykes S."/>
            <person name="Wortman J."/>
            <person name="Nusbaum C."/>
            <person name="Birren B."/>
        </authorList>
    </citation>
    <scope>NUCLEOTIDE SEQUENCE [LARGE SCALE GENOMIC DNA]</scope>
    <source>
        <strain evidence="1 2">PRA339</strain>
    </source>
</reference>
<reference evidence="2" key="1">
    <citation type="submission" date="2013-02" db="EMBL/GenBank/DDBJ databases">
        <authorList>
            <consortium name="The Broad Institute Genome Sequencing Platform"/>
            <person name="Cuomo C."/>
            <person name="Becnel J."/>
            <person name="Sanscrainte N."/>
            <person name="Walker B."/>
            <person name="Young S.K."/>
            <person name="Zeng Q."/>
            <person name="Gargeya S."/>
            <person name="Fitzgerald M."/>
            <person name="Haas B."/>
            <person name="Abouelleil A."/>
            <person name="Alvarado L."/>
            <person name="Arachchi H.M."/>
            <person name="Berlin A.M."/>
            <person name="Chapman S.B."/>
            <person name="Dewar J."/>
            <person name="Goldberg J."/>
            <person name="Griggs A."/>
            <person name="Gujja S."/>
            <person name="Hansen M."/>
            <person name="Howarth C."/>
            <person name="Imamovic A."/>
            <person name="Larimer J."/>
            <person name="McCowan C."/>
            <person name="Murphy C."/>
            <person name="Neiman D."/>
            <person name="Pearson M."/>
            <person name="Priest M."/>
            <person name="Roberts A."/>
            <person name="Saif S."/>
            <person name="Shea T."/>
            <person name="Sisk P."/>
            <person name="Sykes S."/>
            <person name="Wortman J."/>
            <person name="Nusbaum C."/>
            <person name="Birren B."/>
        </authorList>
    </citation>
    <scope>NUCLEOTIDE SEQUENCE [LARGE SCALE GENOMIC DNA]</scope>
    <source>
        <strain evidence="2">PRA339</strain>
    </source>
</reference>
<name>A0A059F0N1_9MICR</name>
<keyword evidence="2" id="KW-1185">Reference proteome</keyword>
<sequence>MYNYKILSYFLFSYASTETYITKHMIENNKELFLDEVKYLEGYTCDLQEVENQFSQLSRELCDIYYKIIASTNNCDSSLALFCLKDVNLFCENLNKIAEKLIVIIKYIIKSKWNLLFPEVETRGILTIFIKNFKFDINTLDLFEDRAYYLLVFFKFLIRIKNREILVKELESFIITKAEIIELFL</sequence>
<evidence type="ECO:0000313" key="1">
    <source>
        <dbReference type="EMBL" id="KCZ80657.1"/>
    </source>
</evidence>
<dbReference type="AlphaFoldDB" id="A0A059F0N1"/>
<dbReference type="OrthoDB" id="10315536at2759"/>
<gene>
    <name evidence="1" type="ORF">H312_01913</name>
</gene>
<dbReference type="Proteomes" id="UP000030655">
    <property type="component" value="Unassembled WGS sequence"/>
</dbReference>
<evidence type="ECO:0000313" key="2">
    <source>
        <dbReference type="Proteomes" id="UP000030655"/>
    </source>
</evidence>